<reference evidence="1 2" key="1">
    <citation type="submission" date="2020-11" db="EMBL/GenBank/DDBJ databases">
        <title>Pseudonocardia abyssalis sp. nov. and Pseudonocardia oceani sp. nov., description and phylogenomic analysis of two novel actinomycetes isolated from the deep Southern Ocean.</title>
        <authorList>
            <person name="Parra J."/>
        </authorList>
    </citation>
    <scope>NUCLEOTIDE SEQUENCE [LARGE SCALE GENOMIC DNA]</scope>
    <source>
        <strain evidence="1 2">KRD-168</strain>
    </source>
</reference>
<dbReference type="EMBL" id="JADQDK010000001">
    <property type="protein sequence ID" value="MBW0138488.1"/>
    <property type="molecule type" value="Genomic_DNA"/>
</dbReference>
<dbReference type="Proteomes" id="UP000694287">
    <property type="component" value="Unassembled WGS sequence"/>
</dbReference>
<proteinExistence type="predicted"/>
<keyword evidence="2" id="KW-1185">Reference proteome</keyword>
<comment type="caution">
    <text evidence="1">The sequence shown here is derived from an EMBL/GenBank/DDBJ whole genome shotgun (WGS) entry which is preliminary data.</text>
</comment>
<protein>
    <submittedName>
        <fullName evidence="1">Uncharacterized protein</fullName>
    </submittedName>
</protein>
<gene>
    <name evidence="1" type="ORF">I4I81_30110</name>
</gene>
<dbReference type="RefSeq" id="WP_218601191.1">
    <property type="nucleotide sequence ID" value="NZ_JADQDJ010000013.1"/>
</dbReference>
<organism evidence="1 2">
    <name type="scientific">Pseudonocardia abyssalis</name>
    <dbReference type="NCBI Taxonomy" id="2792008"/>
    <lineage>
        <taxon>Bacteria</taxon>
        <taxon>Bacillati</taxon>
        <taxon>Actinomycetota</taxon>
        <taxon>Actinomycetes</taxon>
        <taxon>Pseudonocardiales</taxon>
        <taxon>Pseudonocardiaceae</taxon>
        <taxon>Pseudonocardia</taxon>
    </lineage>
</organism>
<evidence type="ECO:0000313" key="1">
    <source>
        <dbReference type="EMBL" id="MBW0138488.1"/>
    </source>
</evidence>
<evidence type="ECO:0000313" key="2">
    <source>
        <dbReference type="Proteomes" id="UP000694287"/>
    </source>
</evidence>
<sequence>MTDEPRGSARPCESEEAFADDLLVEAARSGRLRGDPSDPLAQALAALHERARVSCPCGSRDPCGDHGCS</sequence>
<name>A0ABS6V1V2_9PSEU</name>
<accession>A0ABS6V1V2</accession>